<protein>
    <submittedName>
        <fullName evidence="2">Uncharacterized protein</fullName>
    </submittedName>
</protein>
<organism evidence="2">
    <name type="scientific">Oryza glumipatula</name>
    <dbReference type="NCBI Taxonomy" id="40148"/>
    <lineage>
        <taxon>Eukaryota</taxon>
        <taxon>Viridiplantae</taxon>
        <taxon>Streptophyta</taxon>
        <taxon>Embryophyta</taxon>
        <taxon>Tracheophyta</taxon>
        <taxon>Spermatophyta</taxon>
        <taxon>Magnoliopsida</taxon>
        <taxon>Liliopsida</taxon>
        <taxon>Poales</taxon>
        <taxon>Poaceae</taxon>
        <taxon>BOP clade</taxon>
        <taxon>Oryzoideae</taxon>
        <taxon>Oryzeae</taxon>
        <taxon>Oryzinae</taxon>
        <taxon>Oryza</taxon>
    </lineage>
</organism>
<dbReference type="STRING" id="40148.A0A0D9YFE3"/>
<proteinExistence type="predicted"/>
<dbReference type="InterPro" id="IPR035896">
    <property type="entry name" value="AN1-like_Znf"/>
</dbReference>
<feature type="region of interest" description="Disordered" evidence="1">
    <location>
        <begin position="1"/>
        <end position="28"/>
    </location>
</feature>
<dbReference type="Gramene" id="OGLUM01G36270.1">
    <property type="protein sequence ID" value="OGLUM01G36270.1"/>
    <property type="gene ID" value="OGLUM01G36270"/>
</dbReference>
<keyword evidence="3" id="KW-1185">Reference proteome</keyword>
<dbReference type="Proteomes" id="UP000026961">
    <property type="component" value="Chromosome 1"/>
</dbReference>
<name>A0A0D9YFE3_9ORYZ</name>
<sequence>MVSHVDAAPESCFAPSAGAKGAASFSKNPESSSLLARRWGCRGHLLRNAPIPEKHACGFDFKGASRDAIARANPLIKGEKLTNKI</sequence>
<dbReference type="SUPFAM" id="SSF118310">
    <property type="entry name" value="AN1-like Zinc finger"/>
    <property type="match status" value="1"/>
</dbReference>
<dbReference type="HOGENOM" id="CLU_2516291_0_0_1"/>
<dbReference type="EnsemblPlants" id="OGLUM01G36270.1">
    <property type="protein sequence ID" value="OGLUM01G36270.1"/>
    <property type="gene ID" value="OGLUM01G36270"/>
</dbReference>
<reference evidence="2" key="1">
    <citation type="submission" date="2013-08" db="EMBL/GenBank/DDBJ databases">
        <title>Oryza genome evolution.</title>
        <authorList>
            <person name="Wing R.A."/>
            <person name="Panaud O."/>
            <person name="Oliveira A.C."/>
        </authorList>
    </citation>
    <scope>NUCLEOTIDE SEQUENCE</scope>
</reference>
<dbReference type="AlphaFoldDB" id="A0A0D9YFE3"/>
<evidence type="ECO:0000313" key="2">
    <source>
        <dbReference type="EnsemblPlants" id="OGLUM01G36270.1"/>
    </source>
</evidence>
<feature type="compositionally biased region" description="Low complexity" evidence="1">
    <location>
        <begin position="13"/>
        <end position="27"/>
    </location>
</feature>
<evidence type="ECO:0000256" key="1">
    <source>
        <dbReference type="SAM" id="MobiDB-lite"/>
    </source>
</evidence>
<reference evidence="2" key="2">
    <citation type="submission" date="2015-04" db="UniProtKB">
        <authorList>
            <consortium name="EnsemblPlants"/>
        </authorList>
    </citation>
    <scope>IDENTIFICATION</scope>
</reference>
<accession>A0A0D9YFE3</accession>
<dbReference type="Gene3D" id="4.10.1110.10">
    <property type="entry name" value="AN1-like Zinc finger"/>
    <property type="match status" value="1"/>
</dbReference>
<evidence type="ECO:0000313" key="3">
    <source>
        <dbReference type="Proteomes" id="UP000026961"/>
    </source>
</evidence>
<reference evidence="2" key="3">
    <citation type="submission" date="2018-05" db="EMBL/GenBank/DDBJ databases">
        <title>OgluRS3 (Oryza glumaepatula Reference Sequence Version 3).</title>
        <authorList>
            <person name="Zhang J."/>
            <person name="Kudrna D."/>
            <person name="Lee S."/>
            <person name="Talag J."/>
            <person name="Welchert J."/>
            <person name="Wing R.A."/>
        </authorList>
    </citation>
    <scope>NUCLEOTIDE SEQUENCE [LARGE SCALE GENOMIC DNA]</scope>
</reference>